<comment type="caution">
    <text evidence="3">The sequence shown here is derived from an EMBL/GenBank/DDBJ whole genome shotgun (WGS) entry which is preliminary data.</text>
</comment>
<feature type="transmembrane region" description="Helical" evidence="1">
    <location>
        <begin position="79"/>
        <end position="101"/>
    </location>
</feature>
<gene>
    <name evidence="3" type="ORF">ASZ90_019992</name>
</gene>
<evidence type="ECO:0000256" key="1">
    <source>
        <dbReference type="SAM" id="Phobius"/>
    </source>
</evidence>
<evidence type="ECO:0000313" key="3">
    <source>
        <dbReference type="EMBL" id="KUG02624.1"/>
    </source>
</evidence>
<proteinExistence type="predicted"/>
<dbReference type="InterPro" id="IPR012903">
    <property type="entry name" value="Nif11"/>
</dbReference>
<dbReference type="NCBIfam" id="TIGR03798">
    <property type="entry name" value="leader_Nif11"/>
    <property type="match status" value="1"/>
</dbReference>
<keyword evidence="1" id="KW-1133">Transmembrane helix</keyword>
<dbReference type="InterPro" id="IPR023991">
    <property type="entry name" value="Bacteriocin_IIb_lactobn/cerein"/>
</dbReference>
<dbReference type="InterPro" id="IPR022516">
    <property type="entry name" value="CHP03798_Ocin"/>
</dbReference>
<organism evidence="3">
    <name type="scientific">hydrocarbon metagenome</name>
    <dbReference type="NCBI Taxonomy" id="938273"/>
    <lineage>
        <taxon>unclassified sequences</taxon>
        <taxon>metagenomes</taxon>
        <taxon>ecological metagenomes</taxon>
    </lineage>
</organism>
<dbReference type="AlphaFoldDB" id="A0A0W8E1V8"/>
<protein>
    <recommendedName>
        <fullName evidence="2">Nif11 domain-containing protein</fullName>
    </recommendedName>
</protein>
<keyword evidence="1" id="KW-0472">Membrane</keyword>
<feature type="domain" description="Nif11" evidence="2">
    <location>
        <begin position="5"/>
        <end position="46"/>
    </location>
</feature>
<dbReference type="EMBL" id="LNQE01001916">
    <property type="protein sequence ID" value="KUG02624.1"/>
    <property type="molecule type" value="Genomic_DNA"/>
</dbReference>
<dbReference type="Pfam" id="PF07862">
    <property type="entry name" value="Nif11"/>
    <property type="match status" value="1"/>
</dbReference>
<reference evidence="3" key="1">
    <citation type="journal article" date="2015" name="Proc. Natl. Acad. Sci. U.S.A.">
        <title>Networks of energetic and metabolic interactions define dynamics in microbial communities.</title>
        <authorList>
            <person name="Embree M."/>
            <person name="Liu J.K."/>
            <person name="Al-Bassam M.M."/>
            <person name="Zengler K."/>
        </authorList>
    </citation>
    <scope>NUCLEOTIDE SEQUENCE</scope>
</reference>
<name>A0A0W8E1V8_9ZZZZ</name>
<dbReference type="NCBIfam" id="TIGR03949">
    <property type="entry name" value="bact_IIb_cerein"/>
    <property type="match status" value="1"/>
</dbReference>
<accession>A0A0W8E1V8</accession>
<sequence length="110" mass="11754">MEQKMNELLAKLEADNSLGEKLFLMETPEEVQTLLKEQGLEFSLEEIGMLKEVLIKSMEKGGSGELSDEDLENVAGGSITVLAICAIIGAIAGAVTAAGTVTDQAVRSRW</sequence>
<keyword evidence="1" id="KW-0812">Transmembrane</keyword>
<evidence type="ECO:0000259" key="2">
    <source>
        <dbReference type="Pfam" id="PF07862"/>
    </source>
</evidence>